<gene>
    <name evidence="7" type="ORF">DB31_4612</name>
</gene>
<organism evidence="7 8">
    <name type="scientific">Hyalangium minutum</name>
    <dbReference type="NCBI Taxonomy" id="394096"/>
    <lineage>
        <taxon>Bacteria</taxon>
        <taxon>Pseudomonadati</taxon>
        <taxon>Myxococcota</taxon>
        <taxon>Myxococcia</taxon>
        <taxon>Myxococcales</taxon>
        <taxon>Cystobacterineae</taxon>
        <taxon>Archangiaceae</taxon>
        <taxon>Hyalangium</taxon>
    </lineage>
</organism>
<evidence type="ECO:0000256" key="5">
    <source>
        <dbReference type="ARBA" id="ARBA00022833"/>
    </source>
</evidence>
<dbReference type="GO" id="GO:0046872">
    <property type="term" value="F:metal ion binding"/>
    <property type="evidence" value="ECO:0007669"/>
    <property type="project" value="UniProtKB-KW"/>
</dbReference>
<evidence type="ECO:0000256" key="4">
    <source>
        <dbReference type="ARBA" id="ARBA00022801"/>
    </source>
</evidence>
<proteinExistence type="predicted"/>
<keyword evidence="5" id="KW-0862">Zinc</keyword>
<dbReference type="InterPro" id="IPR024079">
    <property type="entry name" value="MetalloPept_cat_dom_sf"/>
</dbReference>
<dbReference type="InterPro" id="IPR012962">
    <property type="entry name" value="Pept_M54_archaemetzincn"/>
</dbReference>
<dbReference type="AlphaFoldDB" id="A0A085VZX5"/>
<keyword evidence="6" id="KW-0482">Metalloprotease</keyword>
<dbReference type="GO" id="GO:0008237">
    <property type="term" value="F:metallopeptidase activity"/>
    <property type="evidence" value="ECO:0007669"/>
    <property type="project" value="UniProtKB-KW"/>
</dbReference>
<keyword evidence="3" id="KW-0479">Metal-binding</keyword>
<dbReference type="EMBL" id="JMCB01000026">
    <property type="protein sequence ID" value="KFE60988.1"/>
    <property type="molecule type" value="Genomic_DNA"/>
</dbReference>
<comment type="cofactor">
    <cofactor evidence="1">
        <name>Zn(2+)</name>
        <dbReference type="ChEBI" id="CHEBI:29105"/>
    </cofactor>
</comment>
<evidence type="ECO:0000313" key="8">
    <source>
        <dbReference type="Proteomes" id="UP000028725"/>
    </source>
</evidence>
<dbReference type="STRING" id="394096.DB31_4612"/>
<reference evidence="7 8" key="1">
    <citation type="submission" date="2014-04" db="EMBL/GenBank/DDBJ databases">
        <title>Genome assembly of Hyalangium minutum DSM 14724.</title>
        <authorList>
            <person name="Sharma G."/>
            <person name="Subramanian S."/>
        </authorList>
    </citation>
    <scope>NUCLEOTIDE SEQUENCE [LARGE SCALE GENOMIC DNA]</scope>
    <source>
        <strain evidence="7 8">DSM 14724</strain>
    </source>
</reference>
<dbReference type="Pfam" id="PF07998">
    <property type="entry name" value="Peptidase_M54"/>
    <property type="match status" value="1"/>
</dbReference>
<dbReference type="RefSeq" id="WP_044198571.1">
    <property type="nucleotide sequence ID" value="NZ_JMCB01000026.1"/>
</dbReference>
<dbReference type="Gene3D" id="3.40.390.10">
    <property type="entry name" value="Collagenase (Catalytic Domain)"/>
    <property type="match status" value="1"/>
</dbReference>
<evidence type="ECO:0000256" key="3">
    <source>
        <dbReference type="ARBA" id="ARBA00022723"/>
    </source>
</evidence>
<sequence>MIRVVTLDSYDDKQLAKFSRTLYTAFGVGSEHTGQFELPSGMPEPLDAEKVLDAVKGVRAYKDDKVLYLTSRKLKERELPSGTAPTNGFSRFGKDKAIITSAGYKDLEVGYKPVARHALHQLGHLWELHHCLDPRCSMYPPWTPSFAQGEPTFCTFCREKSEQKIRLAKS</sequence>
<evidence type="ECO:0000256" key="6">
    <source>
        <dbReference type="ARBA" id="ARBA00023049"/>
    </source>
</evidence>
<comment type="caution">
    <text evidence="7">The sequence shown here is derived from an EMBL/GenBank/DDBJ whole genome shotgun (WGS) entry which is preliminary data.</text>
</comment>
<dbReference type="PATRIC" id="fig|394096.3.peg.8344"/>
<evidence type="ECO:0000256" key="2">
    <source>
        <dbReference type="ARBA" id="ARBA00022670"/>
    </source>
</evidence>
<name>A0A085VZX5_9BACT</name>
<dbReference type="SUPFAM" id="SSF55486">
    <property type="entry name" value="Metalloproteases ('zincins'), catalytic domain"/>
    <property type="match status" value="1"/>
</dbReference>
<evidence type="ECO:0000313" key="7">
    <source>
        <dbReference type="EMBL" id="KFE60988.1"/>
    </source>
</evidence>
<protein>
    <submittedName>
        <fullName evidence="7">Uncharacterized protein</fullName>
    </submittedName>
</protein>
<accession>A0A085VZX5</accession>
<evidence type="ECO:0000256" key="1">
    <source>
        <dbReference type="ARBA" id="ARBA00001947"/>
    </source>
</evidence>
<dbReference type="OrthoDB" id="5502794at2"/>
<dbReference type="Proteomes" id="UP000028725">
    <property type="component" value="Unassembled WGS sequence"/>
</dbReference>
<keyword evidence="4" id="KW-0378">Hydrolase</keyword>
<keyword evidence="8" id="KW-1185">Reference proteome</keyword>
<dbReference type="GO" id="GO:0006508">
    <property type="term" value="P:proteolysis"/>
    <property type="evidence" value="ECO:0007669"/>
    <property type="project" value="UniProtKB-KW"/>
</dbReference>
<keyword evidence="2" id="KW-0645">Protease</keyword>